<keyword evidence="4 6" id="KW-0732">Signal</keyword>
<reference evidence="8" key="1">
    <citation type="submission" date="2016-10" db="EMBL/GenBank/DDBJ databases">
        <authorList>
            <person name="Varghese N."/>
            <person name="Submissions S."/>
        </authorList>
    </citation>
    <scope>NUCLEOTIDE SEQUENCE [LARGE SCALE GENOMIC DNA]</scope>
    <source>
        <strain evidence="8">LMG 2223</strain>
    </source>
</reference>
<gene>
    <name evidence="7" type="ORF">SAMN05216202_2479</name>
</gene>
<keyword evidence="8" id="KW-1185">Reference proteome</keyword>
<feature type="chain" id="PRO_5030027556" evidence="6">
    <location>
        <begin position="26"/>
        <end position="343"/>
    </location>
</feature>
<dbReference type="Gene3D" id="3.40.190.10">
    <property type="entry name" value="Periplasmic binding protein-like II"/>
    <property type="match status" value="2"/>
</dbReference>
<dbReference type="STRING" id="46679.SAMN05216202_2479"/>
<evidence type="ECO:0000256" key="5">
    <source>
        <dbReference type="ARBA" id="ARBA00022764"/>
    </source>
</evidence>
<dbReference type="OrthoDB" id="9815444at2"/>
<evidence type="ECO:0000256" key="1">
    <source>
        <dbReference type="ARBA" id="ARBA00004418"/>
    </source>
</evidence>
<evidence type="ECO:0000256" key="6">
    <source>
        <dbReference type="SAM" id="SignalP"/>
    </source>
</evidence>
<dbReference type="GO" id="GO:0030975">
    <property type="term" value="F:thiamine binding"/>
    <property type="evidence" value="ECO:0007669"/>
    <property type="project" value="TreeGrafter"/>
</dbReference>
<protein>
    <submittedName>
        <fullName evidence="7">Putative spermidine/putrescine transport system substrate-binding protein</fullName>
    </submittedName>
</protein>
<feature type="signal peptide" evidence="6">
    <location>
        <begin position="1"/>
        <end position="25"/>
    </location>
</feature>
<dbReference type="GO" id="GO:0030288">
    <property type="term" value="C:outer membrane-bounded periplasmic space"/>
    <property type="evidence" value="ECO:0007669"/>
    <property type="project" value="TreeGrafter"/>
</dbReference>
<dbReference type="GO" id="GO:0015888">
    <property type="term" value="P:thiamine transport"/>
    <property type="evidence" value="ECO:0007669"/>
    <property type="project" value="TreeGrafter"/>
</dbReference>
<dbReference type="RefSeq" id="WP_084378734.1">
    <property type="nucleotide sequence ID" value="NZ_LS483433.1"/>
</dbReference>
<evidence type="ECO:0000313" key="7">
    <source>
        <dbReference type="EMBL" id="SDU97286.1"/>
    </source>
</evidence>
<evidence type="ECO:0000313" key="8">
    <source>
        <dbReference type="Proteomes" id="UP000198600"/>
    </source>
</evidence>
<dbReference type="PANTHER" id="PTHR30006">
    <property type="entry name" value="THIAMINE-BINDING PERIPLASMIC PROTEIN-RELATED"/>
    <property type="match status" value="1"/>
</dbReference>
<dbReference type="EMBL" id="LT629802">
    <property type="protein sequence ID" value="SDU97286.1"/>
    <property type="molecule type" value="Genomic_DNA"/>
</dbReference>
<evidence type="ECO:0000256" key="3">
    <source>
        <dbReference type="ARBA" id="ARBA00022448"/>
    </source>
</evidence>
<evidence type="ECO:0000256" key="2">
    <source>
        <dbReference type="ARBA" id="ARBA00008520"/>
    </source>
</evidence>
<evidence type="ECO:0000256" key="4">
    <source>
        <dbReference type="ARBA" id="ARBA00022729"/>
    </source>
</evidence>
<dbReference type="AlphaFoldDB" id="A0A1H2MXJ8"/>
<dbReference type="InterPro" id="IPR006059">
    <property type="entry name" value="SBP"/>
</dbReference>
<dbReference type="CDD" id="cd13589">
    <property type="entry name" value="PBP2_polyamine_RpCGA009"/>
    <property type="match status" value="1"/>
</dbReference>
<proteinExistence type="inferred from homology"/>
<name>A0A1H2MXJ8_9PSED</name>
<dbReference type="GO" id="GO:0030976">
    <property type="term" value="F:thiamine pyrophosphate binding"/>
    <property type="evidence" value="ECO:0007669"/>
    <property type="project" value="TreeGrafter"/>
</dbReference>
<comment type="subcellular location">
    <subcellularLocation>
        <location evidence="1">Periplasm</location>
    </subcellularLocation>
</comment>
<accession>A0A1H2MXJ8</accession>
<keyword evidence="5" id="KW-0574">Periplasm</keyword>
<dbReference type="Proteomes" id="UP000198600">
    <property type="component" value="Chromosome I"/>
</dbReference>
<comment type="similarity">
    <text evidence="2">Belongs to the bacterial solute-binding protein 1 family.</text>
</comment>
<organism evidence="7 8">
    <name type="scientific">Pseudomonas mucidolens</name>
    <dbReference type="NCBI Taxonomy" id="46679"/>
    <lineage>
        <taxon>Bacteria</taxon>
        <taxon>Pseudomonadati</taxon>
        <taxon>Pseudomonadota</taxon>
        <taxon>Gammaproteobacteria</taxon>
        <taxon>Pseudomonadales</taxon>
        <taxon>Pseudomonadaceae</taxon>
        <taxon>Pseudomonas</taxon>
    </lineage>
</organism>
<dbReference type="Pfam" id="PF13416">
    <property type="entry name" value="SBP_bac_8"/>
    <property type="match status" value="1"/>
</dbReference>
<sequence>MRSINKRMAGVAFAMSLFSVAQVQAAGTVTFAGWGGALQDAERKAYLKPAEAALGIKIKEDNMDGLAAVRAQVMSGKPKWDVVELASNDCVMAQEQGLTEPLDYSVISTEGVAANFYGKNWIASNAYSTVLAWANDAGESTPKTWKAFFDPEVKASRAMYRQPYTTLELALIADGVSPKALYPLDVDRAFKVLERIRPQVVNWWRSGTDSAQLLRSREVDALAIWASRVDELKQSGDAVDYTYDYALVDYDCVVVPKGAPNKELAMKLVAEIMKPHSQATLVTLIPNPPINVKAYDTGIIPAAMAATLPTAPANIDKVVFFDPVWWQAHQAEVQRRFDLFIQN</sequence>
<dbReference type="SUPFAM" id="SSF53850">
    <property type="entry name" value="Periplasmic binding protein-like II"/>
    <property type="match status" value="1"/>
</dbReference>
<dbReference type="PANTHER" id="PTHR30006:SF3">
    <property type="entry name" value="THIAMINE-BINDING PERIPLASMIC PROTEIN"/>
    <property type="match status" value="1"/>
</dbReference>
<keyword evidence="3" id="KW-0813">Transport</keyword>